<evidence type="ECO:0000313" key="1">
    <source>
        <dbReference type="EMBL" id="ETW93665.1"/>
    </source>
</evidence>
<dbReference type="EMBL" id="AZHW01001193">
    <property type="protein sequence ID" value="ETW93665.1"/>
    <property type="molecule type" value="Genomic_DNA"/>
</dbReference>
<organism evidence="1 2">
    <name type="scientific">Entotheonella factor</name>
    <dbReference type="NCBI Taxonomy" id="1429438"/>
    <lineage>
        <taxon>Bacteria</taxon>
        <taxon>Pseudomonadati</taxon>
        <taxon>Nitrospinota/Tectimicrobiota group</taxon>
        <taxon>Candidatus Tectimicrobiota</taxon>
        <taxon>Candidatus Entotheonellia</taxon>
        <taxon>Candidatus Entotheonellales</taxon>
        <taxon>Candidatus Entotheonellaceae</taxon>
        <taxon>Candidatus Entotheonella</taxon>
    </lineage>
</organism>
<protein>
    <submittedName>
        <fullName evidence="1">Uncharacterized protein</fullName>
    </submittedName>
</protein>
<reference evidence="1 2" key="1">
    <citation type="journal article" date="2014" name="Nature">
        <title>An environmental bacterial taxon with a large and distinct metabolic repertoire.</title>
        <authorList>
            <person name="Wilson M.C."/>
            <person name="Mori T."/>
            <person name="Ruckert C."/>
            <person name="Uria A.R."/>
            <person name="Helf M.J."/>
            <person name="Takada K."/>
            <person name="Gernert C."/>
            <person name="Steffens U.A."/>
            <person name="Heycke N."/>
            <person name="Schmitt S."/>
            <person name="Rinke C."/>
            <person name="Helfrich E.J."/>
            <person name="Brachmann A.O."/>
            <person name="Gurgui C."/>
            <person name="Wakimoto T."/>
            <person name="Kracht M."/>
            <person name="Crusemann M."/>
            <person name="Hentschel U."/>
            <person name="Abe I."/>
            <person name="Matsunaga S."/>
            <person name="Kalinowski J."/>
            <person name="Takeyama H."/>
            <person name="Piel J."/>
        </authorList>
    </citation>
    <scope>NUCLEOTIDE SEQUENCE [LARGE SCALE GENOMIC DNA]</scope>
    <source>
        <strain evidence="2">TSY1</strain>
    </source>
</reference>
<accession>W4L7K4</accession>
<keyword evidence="2" id="KW-1185">Reference proteome</keyword>
<dbReference type="Proteomes" id="UP000019141">
    <property type="component" value="Unassembled WGS sequence"/>
</dbReference>
<name>W4L7K4_ENTF1</name>
<sequence length="484" mass="54137">MHRRVQFSDEIEPLVQFVEETDPSDIVDLTLAKLRDGVNARTMLTASALAVTRSSDIPPGHHGGPLHPLVGLHALRHLIDRLEGENRFLPILQHVALCNKHIHHPAMGPYMMLDIEPYDAGGVEATKDAFYNAVNRGESHMADHCILGLWNQIPAVEVLDLLLSVAIPKNILDDHYFVFPGYTWRAIEWLGQEYLPILMRPVARYTARYPRTPELPELDALIDEHELMTRPLRWQTGDDETETIGRVSSVIAQCSDFTDIPATIAQSLADGLSMQGAGEALSIGAAGLFMRSLTGNPMDVHLHTSVNLRRYLVSLDGISLRNKLLCLLMWHTGPEVRSTQNRLEASSQPDLDAAAALPYRTQDELLDIMTENIYQQPPIDWAGAANLGQVRAAPEVKAVLHLAQQYVNNGYDANAFIARLAEIVCHDNFTEMHAFKHHQAVIEEFHNTRDPWRWNHLVAGAQASAISFGKNMEVYEEAIELLHV</sequence>
<dbReference type="HOGENOM" id="CLU_563474_0_0_7"/>
<proteinExistence type="predicted"/>
<evidence type="ECO:0000313" key="2">
    <source>
        <dbReference type="Proteomes" id="UP000019141"/>
    </source>
</evidence>
<gene>
    <name evidence="1" type="ORF">ETSY1_38225</name>
</gene>
<comment type="caution">
    <text evidence="1">The sequence shown here is derived from an EMBL/GenBank/DDBJ whole genome shotgun (WGS) entry which is preliminary data.</text>
</comment>
<dbReference type="AlphaFoldDB" id="W4L7K4"/>